<dbReference type="CDD" id="cd00067">
    <property type="entry name" value="GAL4"/>
    <property type="match status" value="1"/>
</dbReference>
<dbReference type="SMART" id="SM00066">
    <property type="entry name" value="GAL4"/>
    <property type="match status" value="1"/>
</dbReference>
<evidence type="ECO:0000256" key="3">
    <source>
        <dbReference type="SAM" id="MobiDB-lite"/>
    </source>
</evidence>
<evidence type="ECO:0000313" key="5">
    <source>
        <dbReference type="EMBL" id="KAK2757155.1"/>
    </source>
</evidence>
<dbReference type="PANTHER" id="PTHR37534:SF46">
    <property type="entry name" value="ZN(II)2CYS6 TRANSCRIPTION FACTOR (EUROFUNG)"/>
    <property type="match status" value="1"/>
</dbReference>
<protein>
    <recommendedName>
        <fullName evidence="4">Zn(2)-C6 fungal-type domain-containing protein</fullName>
    </recommendedName>
</protein>
<dbReference type="PROSITE" id="PS50048">
    <property type="entry name" value="ZN2_CY6_FUNGAL_2"/>
    <property type="match status" value="1"/>
</dbReference>
<dbReference type="PROSITE" id="PS00463">
    <property type="entry name" value="ZN2_CY6_FUNGAL_1"/>
    <property type="match status" value="1"/>
</dbReference>
<dbReference type="GO" id="GO:0005634">
    <property type="term" value="C:nucleus"/>
    <property type="evidence" value="ECO:0007669"/>
    <property type="project" value="UniProtKB-SubCell"/>
</dbReference>
<organism evidence="5 6">
    <name type="scientific">Colletotrichum kahawae</name>
    <name type="common">Coffee berry disease fungus</name>
    <dbReference type="NCBI Taxonomy" id="34407"/>
    <lineage>
        <taxon>Eukaryota</taxon>
        <taxon>Fungi</taxon>
        <taxon>Dikarya</taxon>
        <taxon>Ascomycota</taxon>
        <taxon>Pezizomycotina</taxon>
        <taxon>Sordariomycetes</taxon>
        <taxon>Hypocreomycetidae</taxon>
        <taxon>Glomerellales</taxon>
        <taxon>Glomerellaceae</taxon>
        <taxon>Colletotrichum</taxon>
        <taxon>Colletotrichum gloeosporioides species complex</taxon>
    </lineage>
</organism>
<comment type="caution">
    <text evidence="5">The sequence shown here is derived from an EMBL/GenBank/DDBJ whole genome shotgun (WGS) entry which is preliminary data.</text>
</comment>
<evidence type="ECO:0000256" key="1">
    <source>
        <dbReference type="ARBA" id="ARBA00004123"/>
    </source>
</evidence>
<evidence type="ECO:0000313" key="6">
    <source>
        <dbReference type="Proteomes" id="UP001281614"/>
    </source>
</evidence>
<dbReference type="EMBL" id="VYYT01000202">
    <property type="protein sequence ID" value="KAK2757155.1"/>
    <property type="molecule type" value="Genomic_DNA"/>
</dbReference>
<dbReference type="InterPro" id="IPR001138">
    <property type="entry name" value="Zn2Cys6_DnaBD"/>
</dbReference>
<keyword evidence="2" id="KW-0539">Nucleus</keyword>
<proteinExistence type="predicted"/>
<dbReference type="Proteomes" id="UP001281614">
    <property type="component" value="Unassembled WGS sequence"/>
</dbReference>
<dbReference type="AlphaFoldDB" id="A0AAD9YEJ4"/>
<dbReference type="Pfam" id="PF11951">
    <property type="entry name" value="Fungal_trans_2"/>
    <property type="match status" value="2"/>
</dbReference>
<feature type="region of interest" description="Disordered" evidence="3">
    <location>
        <begin position="1"/>
        <end position="46"/>
    </location>
</feature>
<dbReference type="SUPFAM" id="SSF57701">
    <property type="entry name" value="Zn2/Cys6 DNA-binding domain"/>
    <property type="match status" value="1"/>
</dbReference>
<keyword evidence="6" id="KW-1185">Reference proteome</keyword>
<accession>A0AAD9YEJ4</accession>
<dbReference type="InterPro" id="IPR036864">
    <property type="entry name" value="Zn2-C6_fun-type_DNA-bd_sf"/>
</dbReference>
<feature type="compositionally biased region" description="Polar residues" evidence="3">
    <location>
        <begin position="25"/>
        <end position="36"/>
    </location>
</feature>
<dbReference type="InterPro" id="IPR021858">
    <property type="entry name" value="Fun_TF"/>
</dbReference>
<sequence>MSETHHEPLSPEFPRPANHDEVIPESTTHSANNKTQNRPREKTAGSKRQKTFTGCWTCRERHVKCDEQRPECRRCVAGKFTCQRYGTRLTWFSPTGQGTSKSGGRCRPRAKASLSSQTLAPSSGQEISEAVNLPLTGSFPAFRSSEARPGLKDVVQASRSSLAREQLSQDVQPYARGMGVLQHRSDMPLDIFGASNYEGMPPLGSPTSQLESTSPARERELISHWAINLAHKLIPIRSPVNPLLAIISPMTLEGSRLAGTKSTSTVALFHAVCAISAAHQENLRGSQPGGGYTDVMLRHKQLSFHHLMQNMNCRDHNERMASVATLCLWILIHFVTGTTGAWREVVKVTRNLLEDTGMETWSQSSTAVLTYESCSSTFATIQAQYLGRLDFPLPMTHLPDVELSKSQIMPARSLELVSYFNAKLMQTQTLAEDDLDQLELEFALSTPEPSVGYDASNVDSVMVHHHRSLFYYACLLYFKGNSGRRGSEGDVQDLVARCLDHMEHLESLQNNSSPKAWIYAAVAFEAGMSDLRDRVRYLFSRRKPLAMATWDTLLLAVEEVWRRRDMTVSDIAPEPWTCVFAGMPEFDVILY</sequence>
<comment type="subcellular location">
    <subcellularLocation>
        <location evidence="1">Nucleus</location>
    </subcellularLocation>
</comment>
<dbReference type="Gene3D" id="4.10.240.10">
    <property type="entry name" value="Zn(2)-C6 fungal-type DNA-binding domain"/>
    <property type="match status" value="1"/>
</dbReference>
<dbReference type="GO" id="GO:0008270">
    <property type="term" value="F:zinc ion binding"/>
    <property type="evidence" value="ECO:0007669"/>
    <property type="project" value="InterPro"/>
</dbReference>
<dbReference type="Pfam" id="PF00172">
    <property type="entry name" value="Zn_clus"/>
    <property type="match status" value="1"/>
</dbReference>
<reference evidence="5" key="1">
    <citation type="submission" date="2023-02" db="EMBL/GenBank/DDBJ databases">
        <title>Colletotrichum kahawae CIFC_Que2 genome sequencing and assembly.</title>
        <authorList>
            <person name="Baroncelli R."/>
        </authorList>
    </citation>
    <scope>NUCLEOTIDE SEQUENCE</scope>
    <source>
        <strain evidence="5">CIFC_Que2</strain>
    </source>
</reference>
<evidence type="ECO:0000256" key="2">
    <source>
        <dbReference type="ARBA" id="ARBA00023242"/>
    </source>
</evidence>
<dbReference type="GO" id="GO:0000981">
    <property type="term" value="F:DNA-binding transcription factor activity, RNA polymerase II-specific"/>
    <property type="evidence" value="ECO:0007669"/>
    <property type="project" value="InterPro"/>
</dbReference>
<evidence type="ECO:0000259" key="4">
    <source>
        <dbReference type="PROSITE" id="PS50048"/>
    </source>
</evidence>
<dbReference type="PANTHER" id="PTHR37534">
    <property type="entry name" value="TRANSCRIPTIONAL ACTIVATOR PROTEIN UGA3"/>
    <property type="match status" value="1"/>
</dbReference>
<name>A0AAD9YEJ4_COLKA</name>
<feature type="domain" description="Zn(2)-C6 fungal-type" evidence="4">
    <location>
        <begin position="54"/>
        <end position="84"/>
    </location>
</feature>
<gene>
    <name evidence="5" type="ORF">CKAH01_17029</name>
</gene>